<comment type="caution">
    <text evidence="1">The sequence shown here is derived from an EMBL/GenBank/DDBJ whole genome shotgun (WGS) entry which is preliminary data.</text>
</comment>
<reference evidence="1 2" key="1">
    <citation type="journal article" date="2016" name="PLoS Pathog.">
        <title>Biosynthesis of antibiotic leucinostatins in bio-control fungus Purpureocillium lilacinum and their inhibition on phytophthora revealed by genome mining.</title>
        <authorList>
            <person name="Wang G."/>
            <person name="Liu Z."/>
            <person name="Lin R."/>
            <person name="Li E."/>
            <person name="Mao Z."/>
            <person name="Ling J."/>
            <person name="Yang Y."/>
            <person name="Yin W.B."/>
            <person name="Xie B."/>
        </authorList>
    </citation>
    <scope>NUCLEOTIDE SEQUENCE [LARGE SCALE GENOMIC DNA]</scope>
    <source>
        <strain evidence="1">170</strain>
    </source>
</reference>
<evidence type="ECO:0000313" key="1">
    <source>
        <dbReference type="EMBL" id="OWT43570.1"/>
    </source>
</evidence>
<dbReference type="RefSeq" id="XP_022285982.1">
    <property type="nucleotide sequence ID" value="XM_022430274.1"/>
</dbReference>
<dbReference type="KEGG" id="pchm:VFPPC_18703"/>
<accession>A0A219AS31</accession>
<name>A0A219AS31_METCM</name>
<dbReference type="GeneID" id="33937395"/>
<organism evidence="1 2">
    <name type="scientific">Pochonia chlamydosporia 170</name>
    <dbReference type="NCBI Taxonomy" id="1380566"/>
    <lineage>
        <taxon>Eukaryota</taxon>
        <taxon>Fungi</taxon>
        <taxon>Dikarya</taxon>
        <taxon>Ascomycota</taxon>
        <taxon>Pezizomycotina</taxon>
        <taxon>Sordariomycetes</taxon>
        <taxon>Hypocreomycetidae</taxon>
        <taxon>Hypocreales</taxon>
        <taxon>Clavicipitaceae</taxon>
        <taxon>Pochonia</taxon>
    </lineage>
</organism>
<sequence length="97" mass="11064">MLALSGPVSARIQTTFICTFPRYRLPKRDTKVPQGLRRGLLRLHGGKKGDKITTFLVADWPAVVLACALTSGQTRQRQRHRPVVAWENWRLGLWTKL</sequence>
<proteinExistence type="predicted"/>
<gene>
    <name evidence="1" type="ORF">VFPPC_18703</name>
</gene>
<protein>
    <submittedName>
        <fullName evidence="1">Uncharacterized protein</fullName>
    </submittedName>
</protein>
<dbReference type="AlphaFoldDB" id="A0A219AS31"/>
<dbReference type="EMBL" id="LSBJ02000001">
    <property type="protein sequence ID" value="OWT43570.1"/>
    <property type="molecule type" value="Genomic_DNA"/>
</dbReference>
<dbReference type="Proteomes" id="UP000078397">
    <property type="component" value="Unassembled WGS sequence"/>
</dbReference>
<keyword evidence="2" id="KW-1185">Reference proteome</keyword>
<evidence type="ECO:0000313" key="2">
    <source>
        <dbReference type="Proteomes" id="UP000078397"/>
    </source>
</evidence>